<dbReference type="InterPro" id="IPR029010">
    <property type="entry name" value="ThuA-like"/>
</dbReference>
<reference evidence="2 3" key="1">
    <citation type="submission" date="2024-09" db="EMBL/GenBank/DDBJ databases">
        <authorList>
            <person name="Lee S.D."/>
        </authorList>
    </citation>
    <scope>NUCLEOTIDE SEQUENCE [LARGE SCALE GENOMIC DNA]</scope>
    <source>
        <strain evidence="2 3">N1-3</strain>
    </source>
</reference>
<dbReference type="Proteomes" id="UP001592530">
    <property type="component" value="Unassembled WGS sequence"/>
</dbReference>
<evidence type="ECO:0000259" key="1">
    <source>
        <dbReference type="Pfam" id="PF06283"/>
    </source>
</evidence>
<name>A0ABV6WTC3_9ACTN</name>
<dbReference type="SUPFAM" id="SSF52317">
    <property type="entry name" value="Class I glutamine amidotransferase-like"/>
    <property type="match status" value="1"/>
</dbReference>
<organism evidence="2 3">
    <name type="scientific">Streptacidiphilus alkalitolerans</name>
    <dbReference type="NCBI Taxonomy" id="3342712"/>
    <lineage>
        <taxon>Bacteria</taxon>
        <taxon>Bacillati</taxon>
        <taxon>Actinomycetota</taxon>
        <taxon>Actinomycetes</taxon>
        <taxon>Kitasatosporales</taxon>
        <taxon>Streptomycetaceae</taxon>
        <taxon>Streptacidiphilus</taxon>
    </lineage>
</organism>
<evidence type="ECO:0000313" key="2">
    <source>
        <dbReference type="EMBL" id="MFC1429291.1"/>
    </source>
</evidence>
<dbReference type="RefSeq" id="WP_380547778.1">
    <property type="nucleotide sequence ID" value="NZ_JBHEZY010000001.1"/>
</dbReference>
<protein>
    <submittedName>
        <fullName evidence="2">ThuA domain-containing protein</fullName>
    </submittedName>
</protein>
<dbReference type="PANTHER" id="PTHR40469">
    <property type="entry name" value="SECRETED GLYCOSYL HYDROLASE"/>
    <property type="match status" value="1"/>
</dbReference>
<dbReference type="EMBL" id="JBHEZY010000001">
    <property type="protein sequence ID" value="MFC1429291.1"/>
    <property type="molecule type" value="Genomic_DNA"/>
</dbReference>
<evidence type="ECO:0000313" key="3">
    <source>
        <dbReference type="Proteomes" id="UP001592530"/>
    </source>
</evidence>
<comment type="caution">
    <text evidence="2">The sequence shown here is derived from an EMBL/GenBank/DDBJ whole genome shotgun (WGS) entry which is preliminary data.</text>
</comment>
<dbReference type="Gene3D" id="3.40.50.880">
    <property type="match status" value="1"/>
</dbReference>
<proteinExistence type="predicted"/>
<accession>A0ABV6WTC3</accession>
<sequence length="226" mass="24460">MSGESRAAVPKRALVVRGGWEGHAPVRCTEIFLPALTGAGFAVTVSEDLDVYRDRELLAGTDLIVQCWSIGTLTPEQSEGLVAAVHAGTGFAGWHGGLVGTFTDSTDYLRMVGGLFLHHPDEHISYGVRIEPEQADHPVVAGLSDFTVHTEQYWMLTDAHNTTLASTVIEPGRSGQGEAAVRMPVVWTREWGRGRVFFSAIGHSPSDLLTPTVRTLTTRGLLWAAR</sequence>
<dbReference type="InterPro" id="IPR029062">
    <property type="entry name" value="Class_I_gatase-like"/>
</dbReference>
<dbReference type="PANTHER" id="PTHR40469:SF2">
    <property type="entry name" value="GALACTOSE-BINDING DOMAIN-LIKE SUPERFAMILY PROTEIN"/>
    <property type="match status" value="1"/>
</dbReference>
<feature type="domain" description="ThuA-like" evidence="1">
    <location>
        <begin position="12"/>
        <end position="224"/>
    </location>
</feature>
<dbReference type="Pfam" id="PF06283">
    <property type="entry name" value="ThuA"/>
    <property type="match status" value="1"/>
</dbReference>
<gene>
    <name evidence="2" type="ORF">ACEZDB_01270</name>
</gene>